<dbReference type="InterPro" id="IPR011989">
    <property type="entry name" value="ARM-like"/>
</dbReference>
<gene>
    <name evidence="10" type="ORF">RchiOBHm_Chr5g0054171</name>
</gene>
<evidence type="ECO:0000256" key="5">
    <source>
        <dbReference type="ARBA" id="ARBA00022737"/>
    </source>
</evidence>
<sequence>MAESTEHQQLAAILGPEPAATFQTVISHLISSPSALQTLISDLISSEKRSEAELVFNICKQADQESLSLKLAQLLQVSPDEKTLAMCSILLRKQLLTRDLWRRLSRNTKSTLKHTLLSCIQREDTPTSISKAISYAVSELASAVLFAEGWPELLPFQFQSTSYDAPPKLQECSFLIFDQLAYFFAPFKEELHTVFLYCLSSSTRSDEVKIAAFSAVVSFIRCLPSSEDPNMFHDVLIEMMRTVMGELNKGKEIMAQEAIKLFIELARTHPSLLSRNGQIIRAMLQIAEAIDVLEQGTRHLAIEFLITLAEAGERAPWIMRRCREFVGLLFPILMRMVSNVKDDPSWHTAETDDDIALGVSGDYCVGQECLHRLAIALGGNNIVPIALEHFTAHFAAPEWPKHHAALIALAQIAEGCSEVMIKDLEQVVPMVLNSFKHPHIRVRWSAINAVGQLSTYLAPDLQVQYHQQVFSALNATIYGLQNRRLLAHAASALQKFIEKCARDILTP</sequence>
<dbReference type="GO" id="GO:0005634">
    <property type="term" value="C:nucleus"/>
    <property type="evidence" value="ECO:0007669"/>
    <property type="project" value="UniProtKB-SubCell"/>
</dbReference>
<evidence type="ECO:0000313" key="11">
    <source>
        <dbReference type="Proteomes" id="UP000238479"/>
    </source>
</evidence>
<evidence type="ECO:0000256" key="7">
    <source>
        <dbReference type="ARBA" id="ARBA00023242"/>
    </source>
</evidence>
<dbReference type="AlphaFoldDB" id="A0A2P6QG38"/>
<dbReference type="InterPro" id="IPR057672">
    <property type="entry name" value="TPR_IPO4/5"/>
</dbReference>
<dbReference type="Gramene" id="PRQ33138">
    <property type="protein sequence ID" value="PRQ33138"/>
    <property type="gene ID" value="RchiOBHm_Chr5g0054171"/>
</dbReference>
<dbReference type="InterPro" id="IPR021133">
    <property type="entry name" value="HEAT_type_2"/>
</dbReference>
<proteinExistence type="predicted"/>
<dbReference type="Pfam" id="PF13513">
    <property type="entry name" value="HEAT_EZ"/>
    <property type="match status" value="1"/>
</dbReference>
<protein>
    <recommendedName>
        <fullName evidence="9">IPO4/5-like TPR repeats domain-containing protein</fullName>
    </recommendedName>
</protein>
<keyword evidence="7" id="KW-0539">Nucleus</keyword>
<dbReference type="InterPro" id="IPR040122">
    <property type="entry name" value="Importin_beta"/>
</dbReference>
<dbReference type="InterPro" id="IPR041653">
    <property type="entry name" value="Importin_rep_4"/>
</dbReference>
<dbReference type="PANTHER" id="PTHR10527">
    <property type="entry name" value="IMPORTIN BETA"/>
    <property type="match status" value="1"/>
</dbReference>
<dbReference type="Gene3D" id="1.25.10.10">
    <property type="entry name" value="Leucine-rich Repeat Variant"/>
    <property type="match status" value="1"/>
</dbReference>
<organism evidence="10 11">
    <name type="scientific">Rosa chinensis</name>
    <name type="common">China rose</name>
    <dbReference type="NCBI Taxonomy" id="74649"/>
    <lineage>
        <taxon>Eukaryota</taxon>
        <taxon>Viridiplantae</taxon>
        <taxon>Streptophyta</taxon>
        <taxon>Embryophyta</taxon>
        <taxon>Tracheophyta</taxon>
        <taxon>Spermatophyta</taxon>
        <taxon>Magnoliopsida</taxon>
        <taxon>eudicotyledons</taxon>
        <taxon>Gunneridae</taxon>
        <taxon>Pentapetalae</taxon>
        <taxon>rosids</taxon>
        <taxon>fabids</taxon>
        <taxon>Rosales</taxon>
        <taxon>Rosaceae</taxon>
        <taxon>Rosoideae</taxon>
        <taxon>Rosoideae incertae sedis</taxon>
        <taxon>Rosa</taxon>
    </lineage>
</organism>
<comment type="caution">
    <text evidence="10">The sequence shown here is derived from an EMBL/GenBank/DDBJ whole genome shotgun (WGS) entry which is preliminary data.</text>
</comment>
<evidence type="ECO:0000259" key="9">
    <source>
        <dbReference type="Pfam" id="PF25780"/>
    </source>
</evidence>
<evidence type="ECO:0000256" key="6">
    <source>
        <dbReference type="ARBA" id="ARBA00022927"/>
    </source>
</evidence>
<dbReference type="GO" id="GO:0005737">
    <property type="term" value="C:cytoplasm"/>
    <property type="evidence" value="ECO:0007669"/>
    <property type="project" value="UniProtKB-SubCell"/>
</dbReference>
<evidence type="ECO:0000256" key="4">
    <source>
        <dbReference type="ARBA" id="ARBA00022490"/>
    </source>
</evidence>
<keyword evidence="5" id="KW-0677">Repeat</keyword>
<evidence type="ECO:0000256" key="8">
    <source>
        <dbReference type="PROSITE-ProRule" id="PRU00103"/>
    </source>
</evidence>
<evidence type="ECO:0000256" key="3">
    <source>
        <dbReference type="ARBA" id="ARBA00022448"/>
    </source>
</evidence>
<dbReference type="EMBL" id="PDCK01000043">
    <property type="protein sequence ID" value="PRQ33138.1"/>
    <property type="molecule type" value="Genomic_DNA"/>
</dbReference>
<keyword evidence="4" id="KW-0963">Cytoplasm</keyword>
<dbReference type="Proteomes" id="UP000238479">
    <property type="component" value="Chromosome 5"/>
</dbReference>
<keyword evidence="6" id="KW-0653">Protein transport</keyword>
<dbReference type="Pfam" id="PF25780">
    <property type="entry name" value="TPR_IPO5"/>
    <property type="match status" value="1"/>
</dbReference>
<accession>A0A2P6QG38</accession>
<evidence type="ECO:0000313" key="10">
    <source>
        <dbReference type="EMBL" id="PRQ33138.1"/>
    </source>
</evidence>
<dbReference type="SUPFAM" id="SSF48371">
    <property type="entry name" value="ARM repeat"/>
    <property type="match status" value="1"/>
</dbReference>
<evidence type="ECO:0000256" key="2">
    <source>
        <dbReference type="ARBA" id="ARBA00004496"/>
    </source>
</evidence>
<dbReference type="Pfam" id="PF18808">
    <property type="entry name" value="Importin_rep_4"/>
    <property type="match status" value="1"/>
</dbReference>
<comment type="subcellular location">
    <subcellularLocation>
        <location evidence="2">Cytoplasm</location>
    </subcellularLocation>
    <subcellularLocation>
        <location evidence="1">Nucleus</location>
    </subcellularLocation>
</comment>
<evidence type="ECO:0000256" key="1">
    <source>
        <dbReference type="ARBA" id="ARBA00004123"/>
    </source>
</evidence>
<dbReference type="OMA" id="RECAHEC"/>
<reference evidence="10 11" key="1">
    <citation type="journal article" date="2018" name="Nat. Genet.">
        <title>The Rosa genome provides new insights in the design of modern roses.</title>
        <authorList>
            <person name="Bendahmane M."/>
        </authorList>
    </citation>
    <scope>NUCLEOTIDE SEQUENCE [LARGE SCALE GENOMIC DNA]</scope>
    <source>
        <strain evidence="11">cv. Old Blush</strain>
    </source>
</reference>
<dbReference type="STRING" id="74649.A0A2P6QG38"/>
<keyword evidence="3" id="KW-0813">Transport</keyword>
<feature type="repeat" description="HEAT" evidence="8">
    <location>
        <begin position="427"/>
        <end position="465"/>
    </location>
</feature>
<name>A0A2P6QG38_ROSCH</name>
<dbReference type="GO" id="GO:0006606">
    <property type="term" value="P:protein import into nucleus"/>
    <property type="evidence" value="ECO:0007669"/>
    <property type="project" value="InterPro"/>
</dbReference>
<dbReference type="InterPro" id="IPR016024">
    <property type="entry name" value="ARM-type_fold"/>
</dbReference>
<feature type="domain" description="IPO4/5-like TPR repeats" evidence="9">
    <location>
        <begin position="128"/>
        <end position="275"/>
    </location>
</feature>
<keyword evidence="11" id="KW-1185">Reference proteome</keyword>
<dbReference type="PROSITE" id="PS50077">
    <property type="entry name" value="HEAT_REPEAT"/>
    <property type="match status" value="1"/>
</dbReference>